<dbReference type="Proteomes" id="UP000001798">
    <property type="component" value="Chromosome 8"/>
</dbReference>
<organism evidence="1 2">
    <name type="scientific">Botryotinia fuckeliana (strain B05.10)</name>
    <name type="common">Noble rot fungus</name>
    <name type="synonym">Botrytis cinerea</name>
    <dbReference type="NCBI Taxonomy" id="332648"/>
    <lineage>
        <taxon>Eukaryota</taxon>
        <taxon>Fungi</taxon>
        <taxon>Dikarya</taxon>
        <taxon>Ascomycota</taxon>
        <taxon>Pezizomycotina</taxon>
        <taxon>Leotiomycetes</taxon>
        <taxon>Helotiales</taxon>
        <taxon>Sclerotiniaceae</taxon>
        <taxon>Botrytis</taxon>
    </lineage>
</organism>
<protein>
    <submittedName>
        <fullName evidence="1">Uncharacterized protein</fullName>
    </submittedName>
</protein>
<proteinExistence type="predicted"/>
<dbReference type="KEGG" id="bfu:BCIN_08g06530"/>
<gene>
    <name evidence="1" type="ORF">BCIN_08g06530</name>
</gene>
<reference evidence="1 2" key="2">
    <citation type="journal article" date="2012" name="Eukaryot. Cell">
        <title>Genome update of Botrytis cinerea strains B05.10 and T4.</title>
        <authorList>
            <person name="Staats M."/>
            <person name="van Kan J.A."/>
        </authorList>
    </citation>
    <scope>NUCLEOTIDE SEQUENCE [LARGE SCALE GENOMIC DNA]</scope>
    <source>
        <strain evidence="1 2">B05.10</strain>
    </source>
</reference>
<dbReference type="RefSeq" id="XP_024550574.1">
    <property type="nucleotide sequence ID" value="XM_024694781.1"/>
</dbReference>
<dbReference type="AlphaFoldDB" id="A0A384JRA0"/>
<keyword evidence="2" id="KW-1185">Reference proteome</keyword>
<evidence type="ECO:0000313" key="1">
    <source>
        <dbReference type="EMBL" id="ATZ53040.1"/>
    </source>
</evidence>
<evidence type="ECO:0000313" key="2">
    <source>
        <dbReference type="Proteomes" id="UP000001798"/>
    </source>
</evidence>
<dbReference type="VEuPathDB" id="FungiDB:Bcin08g06530"/>
<dbReference type="EMBL" id="CP009812">
    <property type="protein sequence ID" value="ATZ53040.1"/>
    <property type="molecule type" value="Genomic_DNA"/>
</dbReference>
<name>A0A384JRA0_BOTFB</name>
<dbReference type="GeneID" id="36394443"/>
<reference evidence="1 2" key="1">
    <citation type="journal article" date="2011" name="PLoS Genet.">
        <title>Genomic analysis of the necrotrophic fungal pathogens Sclerotinia sclerotiorum and Botrytis cinerea.</title>
        <authorList>
            <person name="Amselem J."/>
            <person name="Cuomo C.A."/>
            <person name="van Kan J.A."/>
            <person name="Viaud M."/>
            <person name="Benito E.P."/>
            <person name="Couloux A."/>
            <person name="Coutinho P.M."/>
            <person name="de Vries R.P."/>
            <person name="Dyer P.S."/>
            <person name="Fillinger S."/>
            <person name="Fournier E."/>
            <person name="Gout L."/>
            <person name="Hahn M."/>
            <person name="Kohn L."/>
            <person name="Lapalu N."/>
            <person name="Plummer K.M."/>
            <person name="Pradier J.M."/>
            <person name="Quevillon E."/>
            <person name="Sharon A."/>
            <person name="Simon A."/>
            <person name="ten Have A."/>
            <person name="Tudzynski B."/>
            <person name="Tudzynski P."/>
            <person name="Wincker P."/>
            <person name="Andrew M."/>
            <person name="Anthouard V."/>
            <person name="Beever R.E."/>
            <person name="Beffa R."/>
            <person name="Benoit I."/>
            <person name="Bouzid O."/>
            <person name="Brault B."/>
            <person name="Chen Z."/>
            <person name="Choquer M."/>
            <person name="Collemare J."/>
            <person name="Cotton P."/>
            <person name="Danchin E.G."/>
            <person name="Da Silva C."/>
            <person name="Gautier A."/>
            <person name="Giraud C."/>
            <person name="Giraud T."/>
            <person name="Gonzalez C."/>
            <person name="Grossetete S."/>
            <person name="Guldener U."/>
            <person name="Henrissat B."/>
            <person name="Howlett B.J."/>
            <person name="Kodira C."/>
            <person name="Kretschmer M."/>
            <person name="Lappartient A."/>
            <person name="Leroch M."/>
            <person name="Levis C."/>
            <person name="Mauceli E."/>
            <person name="Neuveglise C."/>
            <person name="Oeser B."/>
            <person name="Pearson M."/>
            <person name="Poulain J."/>
            <person name="Poussereau N."/>
            <person name="Quesneville H."/>
            <person name="Rascle C."/>
            <person name="Schumacher J."/>
            <person name="Segurens B."/>
            <person name="Sexton A."/>
            <person name="Silva E."/>
            <person name="Sirven C."/>
            <person name="Soanes D.M."/>
            <person name="Talbot N.J."/>
            <person name="Templeton M."/>
            <person name="Yandava C."/>
            <person name="Yarden O."/>
            <person name="Zeng Q."/>
            <person name="Rollins J.A."/>
            <person name="Lebrun M.H."/>
            <person name="Dickman M."/>
        </authorList>
    </citation>
    <scope>NUCLEOTIDE SEQUENCE [LARGE SCALE GENOMIC DNA]</scope>
    <source>
        <strain evidence="1 2">B05.10</strain>
    </source>
</reference>
<accession>A0A384JRA0</accession>
<sequence>MQIIFGVDDTQTVVQHSHWPRVFILLLSTPNLKDQINVSVNLSPQTSSIVSLRGSRKPIGPVKGGAKTPQFIPISMPMLFKPTNPPIVAAGTNYFLGYAVLSTIICNLQLRNYMGNIQQLNYATVLLTADAVTPATAAATHLLAIFKNNTMRALTLISPISKALDEAES</sequence>
<reference evidence="1 2" key="3">
    <citation type="journal article" date="2017" name="Mol. Plant Pathol.">
        <title>A gapless genome sequence of the fungus Botrytis cinerea.</title>
        <authorList>
            <person name="Van Kan J.A."/>
            <person name="Stassen J.H."/>
            <person name="Mosbach A."/>
            <person name="Van Der Lee T.A."/>
            <person name="Faino L."/>
            <person name="Farmer A.D."/>
            <person name="Papasotiriou D.G."/>
            <person name="Zhou S."/>
            <person name="Seidl M.F."/>
            <person name="Cottam E."/>
            <person name="Edel D."/>
            <person name="Hahn M."/>
            <person name="Schwartz D.C."/>
            <person name="Dietrich R.A."/>
            <person name="Widdison S."/>
            <person name="Scalliet G."/>
        </authorList>
    </citation>
    <scope>NUCLEOTIDE SEQUENCE [LARGE SCALE GENOMIC DNA]</scope>
    <source>
        <strain evidence="1 2">B05.10</strain>
    </source>
</reference>